<sequence length="62" mass="7120">MARESGGSDLFVDRSTSSKVYKMLQYKTPLFGNPFRKIVKCETVTPQEELVLLRIIVLLRCN</sequence>
<dbReference type="EMBL" id="HACG01019855">
    <property type="protein sequence ID" value="CEK66720.1"/>
    <property type="molecule type" value="Transcribed_RNA"/>
</dbReference>
<evidence type="ECO:0000313" key="1">
    <source>
        <dbReference type="EMBL" id="CEK66720.1"/>
    </source>
</evidence>
<evidence type="ECO:0000313" key="2">
    <source>
        <dbReference type="EMBL" id="CEK66721.1"/>
    </source>
</evidence>
<proteinExistence type="predicted"/>
<protein>
    <submittedName>
        <fullName evidence="2">Uncharacterized protein</fullName>
    </submittedName>
</protein>
<dbReference type="AlphaFoldDB" id="A0A0B6ZFU7"/>
<dbReference type="EMBL" id="HACG01019856">
    <property type="protein sequence ID" value="CEK66721.1"/>
    <property type="molecule type" value="Transcribed_RNA"/>
</dbReference>
<organism evidence="2">
    <name type="scientific">Arion vulgaris</name>
    <dbReference type="NCBI Taxonomy" id="1028688"/>
    <lineage>
        <taxon>Eukaryota</taxon>
        <taxon>Metazoa</taxon>
        <taxon>Spiralia</taxon>
        <taxon>Lophotrochozoa</taxon>
        <taxon>Mollusca</taxon>
        <taxon>Gastropoda</taxon>
        <taxon>Heterobranchia</taxon>
        <taxon>Euthyneura</taxon>
        <taxon>Panpulmonata</taxon>
        <taxon>Eupulmonata</taxon>
        <taxon>Stylommatophora</taxon>
        <taxon>Helicina</taxon>
        <taxon>Arionoidea</taxon>
        <taxon>Arionidae</taxon>
        <taxon>Arion</taxon>
    </lineage>
</organism>
<accession>A0A0B6ZFU7</accession>
<reference evidence="2" key="1">
    <citation type="submission" date="2014-12" db="EMBL/GenBank/DDBJ databases">
        <title>Insight into the proteome of Arion vulgaris.</title>
        <authorList>
            <person name="Aradska J."/>
            <person name="Bulat T."/>
            <person name="Smidak R."/>
            <person name="Sarate P."/>
            <person name="Gangsoo J."/>
            <person name="Sialana F."/>
            <person name="Bilban M."/>
            <person name="Lubec G."/>
        </authorList>
    </citation>
    <scope>NUCLEOTIDE SEQUENCE</scope>
    <source>
        <tissue evidence="2">Skin</tissue>
    </source>
</reference>
<gene>
    <name evidence="2" type="primary">ORF59894</name>
    <name evidence="1" type="synonym">ORF59892</name>
</gene>
<name>A0A0B6ZFU7_9EUPU</name>